<feature type="transmembrane region" description="Helical" evidence="9">
    <location>
        <begin position="260"/>
        <end position="278"/>
    </location>
</feature>
<dbReference type="GO" id="GO:0006955">
    <property type="term" value="P:immune response"/>
    <property type="evidence" value="ECO:0007669"/>
    <property type="project" value="TreeGrafter"/>
</dbReference>
<keyword evidence="7 8" id="KW-0807">Transducer</keyword>
<gene>
    <name evidence="11" type="primary">CXCR5</name>
</gene>
<evidence type="ECO:0000256" key="3">
    <source>
        <dbReference type="ARBA" id="ARBA00022989"/>
    </source>
</evidence>
<dbReference type="Gene3D" id="1.20.1070.10">
    <property type="entry name" value="Rhodopsin 7-helix transmembrane proteins"/>
    <property type="match status" value="1"/>
</dbReference>
<comment type="similarity">
    <text evidence="8">Belongs to the G-protein coupled receptor 1 family.</text>
</comment>
<dbReference type="GO" id="GO:0019722">
    <property type="term" value="P:calcium-mediated signaling"/>
    <property type="evidence" value="ECO:0007669"/>
    <property type="project" value="TreeGrafter"/>
</dbReference>
<evidence type="ECO:0000256" key="2">
    <source>
        <dbReference type="ARBA" id="ARBA00022692"/>
    </source>
</evidence>
<comment type="subcellular location">
    <subcellularLocation>
        <location evidence="1">Membrane</location>
    </subcellularLocation>
</comment>
<evidence type="ECO:0000259" key="10">
    <source>
        <dbReference type="PROSITE" id="PS50262"/>
    </source>
</evidence>
<feature type="transmembrane region" description="Helical" evidence="9">
    <location>
        <begin position="92"/>
        <end position="114"/>
    </location>
</feature>
<dbReference type="PANTHER" id="PTHR10489:SF618">
    <property type="entry name" value="C-X-C CHEMOKINE RECEPTOR TYPE 5"/>
    <property type="match status" value="1"/>
</dbReference>
<dbReference type="GO" id="GO:0060326">
    <property type="term" value="P:cell chemotaxis"/>
    <property type="evidence" value="ECO:0007669"/>
    <property type="project" value="TreeGrafter"/>
</dbReference>
<evidence type="ECO:0000313" key="11">
    <source>
        <dbReference type="Ensembl" id="ENSEEEP00000038224.2"/>
    </source>
</evidence>
<reference evidence="11" key="5">
    <citation type="submission" date="2025-09" db="UniProtKB">
        <authorList>
            <consortium name="Ensembl"/>
        </authorList>
    </citation>
    <scope>IDENTIFICATION</scope>
</reference>
<evidence type="ECO:0000256" key="7">
    <source>
        <dbReference type="ARBA" id="ARBA00023224"/>
    </source>
</evidence>
<organism evidence="11 12">
    <name type="scientific">Electrophorus electricus</name>
    <name type="common">Electric eel</name>
    <name type="synonym">Gymnotus electricus</name>
    <dbReference type="NCBI Taxonomy" id="8005"/>
    <lineage>
        <taxon>Eukaryota</taxon>
        <taxon>Metazoa</taxon>
        <taxon>Chordata</taxon>
        <taxon>Craniata</taxon>
        <taxon>Vertebrata</taxon>
        <taxon>Euteleostomi</taxon>
        <taxon>Actinopterygii</taxon>
        <taxon>Neopterygii</taxon>
        <taxon>Teleostei</taxon>
        <taxon>Ostariophysi</taxon>
        <taxon>Gymnotiformes</taxon>
        <taxon>Gymnotoidei</taxon>
        <taxon>Gymnotidae</taxon>
        <taxon>Electrophorus</taxon>
    </lineage>
</organism>
<dbReference type="PRINTS" id="PR00237">
    <property type="entry name" value="GPCRRHODOPSN"/>
</dbReference>
<dbReference type="PANTHER" id="PTHR10489">
    <property type="entry name" value="CELL ADHESION MOLECULE"/>
    <property type="match status" value="1"/>
</dbReference>
<keyword evidence="5 9" id="KW-0472">Membrane</keyword>
<dbReference type="OMA" id="FTKNCLL"/>
<dbReference type="PROSITE" id="PS50262">
    <property type="entry name" value="G_PROTEIN_RECEP_F1_2"/>
    <property type="match status" value="1"/>
</dbReference>
<dbReference type="Proteomes" id="UP000314983">
    <property type="component" value="Chromosome 4"/>
</dbReference>
<feature type="transmembrane region" description="Helical" evidence="9">
    <location>
        <begin position="223"/>
        <end position="248"/>
    </location>
</feature>
<dbReference type="InterPro" id="IPR000276">
    <property type="entry name" value="GPCR_Rhodpsn"/>
</dbReference>
<name>A0A4W4GP78_ELEEL</name>
<feature type="domain" description="G-protein coupled receptors family 1 profile" evidence="10">
    <location>
        <begin position="71"/>
        <end position="326"/>
    </location>
</feature>
<keyword evidence="6 8" id="KW-0675">Receptor</keyword>
<keyword evidence="2 8" id="KW-0812">Transmembrane</keyword>
<dbReference type="GO" id="GO:0007204">
    <property type="term" value="P:positive regulation of cytosolic calcium ion concentration"/>
    <property type="evidence" value="ECO:0007669"/>
    <property type="project" value="TreeGrafter"/>
</dbReference>
<reference evidence="11" key="3">
    <citation type="submission" date="2020-05" db="EMBL/GenBank/DDBJ databases">
        <title>Electrophorus electricus (electric eel) genome, fEleEle1, primary haplotype.</title>
        <authorList>
            <person name="Myers G."/>
            <person name="Meyer A."/>
            <person name="Fedrigo O."/>
            <person name="Formenti G."/>
            <person name="Rhie A."/>
            <person name="Tracey A."/>
            <person name="Sims Y."/>
            <person name="Jarvis E.D."/>
        </authorList>
    </citation>
    <scope>NUCLEOTIDE SEQUENCE [LARGE SCALE GENOMIC DNA]</scope>
</reference>
<dbReference type="GO" id="GO:0009897">
    <property type="term" value="C:external side of plasma membrane"/>
    <property type="evidence" value="ECO:0007669"/>
    <property type="project" value="TreeGrafter"/>
</dbReference>
<protein>
    <recommendedName>
        <fullName evidence="10">G-protein coupled receptors family 1 profile domain-containing protein</fullName>
    </recommendedName>
</protein>
<dbReference type="AlphaFoldDB" id="A0A4W4GP78"/>
<evidence type="ECO:0000313" key="12">
    <source>
        <dbReference type="Proteomes" id="UP000314983"/>
    </source>
</evidence>
<dbReference type="GO" id="GO:0016493">
    <property type="term" value="F:C-C chemokine receptor activity"/>
    <property type="evidence" value="ECO:0007669"/>
    <property type="project" value="TreeGrafter"/>
</dbReference>
<dbReference type="InterPro" id="IPR050119">
    <property type="entry name" value="CCR1-9-like"/>
</dbReference>
<accession>A0A4W4GP78</accession>
<evidence type="ECO:0000256" key="4">
    <source>
        <dbReference type="ARBA" id="ARBA00023040"/>
    </source>
</evidence>
<dbReference type="InterPro" id="IPR017452">
    <property type="entry name" value="GPCR_Rhodpsn_7TM"/>
</dbReference>
<evidence type="ECO:0000256" key="8">
    <source>
        <dbReference type="RuleBase" id="RU000688"/>
    </source>
</evidence>
<dbReference type="SUPFAM" id="SSF81321">
    <property type="entry name" value="Family A G protein-coupled receptor-like"/>
    <property type="match status" value="1"/>
</dbReference>
<reference evidence="12" key="2">
    <citation type="journal article" date="2017" name="Sci. Adv.">
        <title>A tail of two voltages: Proteomic comparison of the three electric organs of the electric eel.</title>
        <authorList>
            <person name="Traeger L.L."/>
            <person name="Sabat G."/>
            <person name="Barrett-Wilt G.A."/>
            <person name="Wells G.B."/>
            <person name="Sussman M.R."/>
        </authorList>
    </citation>
    <scope>NUCLEOTIDE SEQUENCE [LARGE SCALE GENOMIC DNA]</scope>
</reference>
<reference evidence="12" key="1">
    <citation type="journal article" date="2014" name="Science">
        <title>Nonhuman genetics. Genomic basis for the convergent evolution of electric organs.</title>
        <authorList>
            <person name="Gallant J.R."/>
            <person name="Traeger L.L."/>
            <person name="Volkening J.D."/>
            <person name="Moffett H."/>
            <person name="Chen P.H."/>
            <person name="Novina C.D."/>
            <person name="Phillips G.N.Jr."/>
            <person name="Anand R."/>
            <person name="Wells G.B."/>
            <person name="Pinch M."/>
            <person name="Guth R."/>
            <person name="Unguez G.A."/>
            <person name="Albert J.S."/>
            <person name="Zakon H.H."/>
            <person name="Samanta M.P."/>
            <person name="Sussman M.R."/>
        </authorList>
    </citation>
    <scope>NUCLEOTIDE SEQUENCE [LARGE SCALE GENOMIC DNA]</scope>
</reference>
<evidence type="ECO:0000256" key="6">
    <source>
        <dbReference type="ARBA" id="ARBA00023170"/>
    </source>
</evidence>
<keyword evidence="12" id="KW-1185">Reference proteome</keyword>
<dbReference type="GeneTree" id="ENSGT01050000244848"/>
<dbReference type="PROSITE" id="PS00237">
    <property type="entry name" value="G_PROTEIN_RECEP_F1_1"/>
    <property type="match status" value="1"/>
</dbReference>
<evidence type="ECO:0000256" key="5">
    <source>
        <dbReference type="ARBA" id="ARBA00023136"/>
    </source>
</evidence>
<evidence type="ECO:0000256" key="1">
    <source>
        <dbReference type="ARBA" id="ARBA00004370"/>
    </source>
</evidence>
<feature type="transmembrane region" description="Helical" evidence="9">
    <location>
        <begin position="174"/>
        <end position="194"/>
    </location>
</feature>
<keyword evidence="4 8" id="KW-0297">G-protein coupled receptor</keyword>
<sequence>MINDEMNDIVDRIILELPAYNNNYFPEYENASESPVLGSYTCEERDDTLHVYHTVVQPLIYSIVFLLGIVGNGLLLTVLLQRHACLRITEIYLLHLAVADLLLLLGLPFAITQVLGSWVFGDFLCKVMGLLNRLNLVCGSLLLACIGFDRYLAVVHAISSLGSRQPRVVHLTCGLLWLFSLVVGMPNIVFLSVVSTDHGSSQLQCHFHNHHIHAFNWTIASRFLTHLLCFFLPLVVMSYCYIAVVITLRRSQQSLQKQSAIRLAMLVTGVFCLCWLPYNLALLVHSLVQLNILTEESCEARRALAQSLVLTESLGYMHSCLNPILYAFVGVRFRSDLLQLLAKWGLGSACGPLLRVGGRRRVSVSDAATTSTTTTNQYI</sequence>
<dbReference type="Ensembl" id="ENSEEET00000038667.2">
    <property type="protein sequence ID" value="ENSEEEP00000038224.2"/>
    <property type="gene ID" value="ENSEEEG00000018175.2"/>
</dbReference>
<dbReference type="Pfam" id="PF00001">
    <property type="entry name" value="7tm_1"/>
    <property type="match status" value="1"/>
</dbReference>
<keyword evidence="3 9" id="KW-1133">Transmembrane helix</keyword>
<evidence type="ECO:0000256" key="9">
    <source>
        <dbReference type="SAM" id="Phobius"/>
    </source>
</evidence>
<reference evidence="11" key="4">
    <citation type="submission" date="2025-08" db="UniProtKB">
        <authorList>
            <consortium name="Ensembl"/>
        </authorList>
    </citation>
    <scope>IDENTIFICATION</scope>
</reference>
<dbReference type="STRING" id="8005.ENSEEEP00000038224"/>
<dbReference type="GO" id="GO:0019957">
    <property type="term" value="F:C-C chemokine binding"/>
    <property type="evidence" value="ECO:0007669"/>
    <property type="project" value="TreeGrafter"/>
</dbReference>
<feature type="transmembrane region" description="Helical" evidence="9">
    <location>
        <begin position="59"/>
        <end position="80"/>
    </location>
</feature>
<feature type="transmembrane region" description="Helical" evidence="9">
    <location>
        <begin position="134"/>
        <end position="153"/>
    </location>
</feature>
<proteinExistence type="inferred from homology"/>